<comment type="cofactor">
    <cofactor evidence="9">
        <name>[2Fe-2S] cluster</name>
        <dbReference type="ChEBI" id="CHEBI:190135"/>
    </cofactor>
</comment>
<feature type="compositionally biased region" description="Acidic residues" evidence="10">
    <location>
        <begin position="32"/>
        <end position="41"/>
    </location>
</feature>
<evidence type="ECO:0000259" key="12">
    <source>
        <dbReference type="PROSITE" id="PS51296"/>
    </source>
</evidence>
<evidence type="ECO:0000256" key="8">
    <source>
        <dbReference type="ARBA" id="ARBA00029586"/>
    </source>
</evidence>
<evidence type="ECO:0000256" key="9">
    <source>
        <dbReference type="ARBA" id="ARBA00034078"/>
    </source>
</evidence>
<dbReference type="InterPro" id="IPR036922">
    <property type="entry name" value="Rieske_2Fe-2S_sf"/>
</dbReference>
<reference evidence="14" key="1">
    <citation type="submission" date="2023-07" db="EMBL/GenBank/DDBJ databases">
        <title>30 novel species of actinomycetes from the DSMZ collection.</title>
        <authorList>
            <person name="Nouioui I."/>
        </authorList>
    </citation>
    <scope>NUCLEOTIDE SEQUENCE [LARGE SCALE GENOMIC DNA]</scope>
    <source>
        <strain evidence="14">DSM 41886</strain>
    </source>
</reference>
<keyword evidence="11" id="KW-0732">Signal</keyword>
<feature type="chain" id="PRO_5047100998" description="Cytochrome bc1 complex Rieske iron-sulfur subunit" evidence="11">
    <location>
        <begin position="29"/>
        <end position="157"/>
    </location>
</feature>
<dbReference type="Gene3D" id="2.102.10.10">
    <property type="entry name" value="Rieske [2Fe-2S] iron-sulphur domain"/>
    <property type="match status" value="1"/>
</dbReference>
<dbReference type="EMBL" id="JAVREV010000016">
    <property type="protein sequence ID" value="MDT0445857.1"/>
    <property type="molecule type" value="Genomic_DNA"/>
</dbReference>
<dbReference type="InterPro" id="IPR005805">
    <property type="entry name" value="Rieske_Fe-S_prot_C"/>
</dbReference>
<evidence type="ECO:0000256" key="1">
    <source>
        <dbReference type="ARBA" id="ARBA00002494"/>
    </source>
</evidence>
<feature type="domain" description="Rieske" evidence="12">
    <location>
        <begin position="62"/>
        <end position="156"/>
    </location>
</feature>
<keyword evidence="6" id="KW-0411">Iron-sulfur</keyword>
<dbReference type="SUPFAM" id="SSF50022">
    <property type="entry name" value="ISP domain"/>
    <property type="match status" value="1"/>
</dbReference>
<dbReference type="PANTHER" id="PTHR10134">
    <property type="entry name" value="CYTOCHROME B-C1 COMPLEX SUBUNIT RIESKE, MITOCHONDRIAL"/>
    <property type="match status" value="1"/>
</dbReference>
<dbReference type="Pfam" id="PF00355">
    <property type="entry name" value="Rieske"/>
    <property type="match status" value="1"/>
</dbReference>
<dbReference type="PRINTS" id="PR00162">
    <property type="entry name" value="RIESKE"/>
</dbReference>
<keyword evidence="3" id="KW-0001">2Fe-2S</keyword>
<evidence type="ECO:0000256" key="4">
    <source>
        <dbReference type="ARBA" id="ARBA00022723"/>
    </source>
</evidence>
<comment type="function">
    <text evidence="1">Iron-sulfur subunit of the cytochrome bc1 complex, an essential component of the respiratory electron transport chain required for ATP synthesis. The bc1 complex catalyzes the oxidation of menaquinol and the reduction of cytochrome c in the respiratory chain. The bc1 complex operates through a Q-cycle mechanism that couples electron transfer to generation of the proton gradient that drives ATP synthesis.</text>
</comment>
<evidence type="ECO:0000313" key="13">
    <source>
        <dbReference type="EMBL" id="MDT0445857.1"/>
    </source>
</evidence>
<sequence length="157" mass="15700">MTATPHTHTRRRTLLAATAASAGTLALAACGDDSDDSDDTGAENGDNGNDDAAPQDPEGPGGALAALADVPVGEATAATTPDGDDALLFRADEATVAAFSAVCTHQGCGVQPAGAELHCPCHNSVFDAATGEVLSGPADEPLPAIRVRIEGQRIVQE</sequence>
<dbReference type="Proteomes" id="UP001183615">
    <property type="component" value="Unassembled WGS sequence"/>
</dbReference>
<feature type="region of interest" description="Disordered" evidence="10">
    <location>
        <begin position="29"/>
        <end position="65"/>
    </location>
</feature>
<evidence type="ECO:0000256" key="11">
    <source>
        <dbReference type="SAM" id="SignalP"/>
    </source>
</evidence>
<evidence type="ECO:0000256" key="3">
    <source>
        <dbReference type="ARBA" id="ARBA00022714"/>
    </source>
</evidence>
<evidence type="ECO:0000256" key="6">
    <source>
        <dbReference type="ARBA" id="ARBA00023014"/>
    </source>
</evidence>
<keyword evidence="4" id="KW-0479">Metal-binding</keyword>
<protein>
    <recommendedName>
        <fullName evidence="2">Cytochrome bc1 complex Rieske iron-sulfur subunit</fullName>
    </recommendedName>
    <alternativeName>
        <fullName evidence="8">Cytochrome bc1 reductase complex subunit QcrA</fullName>
    </alternativeName>
</protein>
<dbReference type="RefSeq" id="WP_311620043.1">
    <property type="nucleotide sequence ID" value="NZ_JAVREV010000016.1"/>
</dbReference>
<dbReference type="CDD" id="cd03467">
    <property type="entry name" value="Rieske"/>
    <property type="match status" value="1"/>
</dbReference>
<keyword evidence="7" id="KW-1015">Disulfide bond</keyword>
<name>A0ABU2SA52_9ACTN</name>
<keyword evidence="5" id="KW-0408">Iron</keyword>
<feature type="signal peptide" evidence="11">
    <location>
        <begin position="1"/>
        <end position="28"/>
    </location>
</feature>
<comment type="caution">
    <text evidence="13">The sequence shown here is derived from an EMBL/GenBank/DDBJ whole genome shotgun (WGS) entry which is preliminary data.</text>
</comment>
<dbReference type="PROSITE" id="PS51296">
    <property type="entry name" value="RIESKE"/>
    <property type="match status" value="1"/>
</dbReference>
<evidence type="ECO:0000256" key="10">
    <source>
        <dbReference type="SAM" id="MobiDB-lite"/>
    </source>
</evidence>
<keyword evidence="14" id="KW-1185">Reference proteome</keyword>
<evidence type="ECO:0000256" key="5">
    <source>
        <dbReference type="ARBA" id="ARBA00023004"/>
    </source>
</evidence>
<organism evidence="13 14">
    <name type="scientific">Streptomyces johnsoniae</name>
    <dbReference type="NCBI Taxonomy" id="3075532"/>
    <lineage>
        <taxon>Bacteria</taxon>
        <taxon>Bacillati</taxon>
        <taxon>Actinomycetota</taxon>
        <taxon>Actinomycetes</taxon>
        <taxon>Kitasatosporales</taxon>
        <taxon>Streptomycetaceae</taxon>
        <taxon>Streptomyces</taxon>
    </lineage>
</organism>
<proteinExistence type="predicted"/>
<dbReference type="InterPro" id="IPR017941">
    <property type="entry name" value="Rieske_2Fe-2S"/>
</dbReference>
<evidence type="ECO:0000256" key="7">
    <source>
        <dbReference type="ARBA" id="ARBA00023157"/>
    </source>
</evidence>
<accession>A0ABU2SA52</accession>
<gene>
    <name evidence="13" type="ORF">RM779_25140</name>
</gene>
<evidence type="ECO:0000313" key="14">
    <source>
        <dbReference type="Proteomes" id="UP001183615"/>
    </source>
</evidence>
<evidence type="ECO:0000256" key="2">
    <source>
        <dbReference type="ARBA" id="ARBA00015816"/>
    </source>
</evidence>
<dbReference type="InterPro" id="IPR014349">
    <property type="entry name" value="Rieske_Fe-S_prot"/>
</dbReference>